<accession>A0A6N3GGB2</accession>
<organism evidence="1">
    <name type="scientific">Klebsiella oxytoca</name>
    <dbReference type="NCBI Taxonomy" id="571"/>
    <lineage>
        <taxon>Bacteria</taxon>
        <taxon>Pseudomonadati</taxon>
        <taxon>Pseudomonadota</taxon>
        <taxon>Gammaproteobacteria</taxon>
        <taxon>Enterobacterales</taxon>
        <taxon>Enterobacteriaceae</taxon>
        <taxon>Klebsiella/Raoultella group</taxon>
        <taxon>Klebsiella</taxon>
    </lineage>
</organism>
<evidence type="ECO:0000313" key="1">
    <source>
        <dbReference type="EMBL" id="VYU63516.1"/>
    </source>
</evidence>
<name>A0A6N3GGB2_KLEOX</name>
<dbReference type="EMBL" id="CACRTM010000032">
    <property type="protein sequence ID" value="VYU63516.1"/>
    <property type="molecule type" value="Genomic_DNA"/>
</dbReference>
<protein>
    <submittedName>
        <fullName evidence="1">Uncharacterized protein</fullName>
    </submittedName>
</protein>
<sequence length="196" mass="22786">MQENDTKDQQESEIQAFDFSKEFDALINAKGKITTSMLTAVNRYFLYFSFFESLLLGCSGGQKKSSDYAKALMDRGVYDESIIRSTFSVFADRYVTDRRRYESLCGEDRHTRPDTKEKYYGVICAKADDLVTQFELCLFVCFRLRNNLFHGPKWRYFLDGQEELLLTAGTFIHSILDKAPRSEEGWEFQDILSPTE</sequence>
<gene>
    <name evidence="1" type="ORF">KOLFYP65_04912</name>
</gene>
<proteinExistence type="predicted"/>
<dbReference type="RefSeq" id="WP_142475204.1">
    <property type="nucleotide sequence ID" value="NZ_CAAKNQ010000169.1"/>
</dbReference>
<reference evidence="1" key="1">
    <citation type="submission" date="2019-11" db="EMBL/GenBank/DDBJ databases">
        <authorList>
            <person name="Feng L."/>
        </authorList>
    </citation>
    <scope>NUCLEOTIDE SEQUENCE</scope>
    <source>
        <strain evidence="1">KOxytocaLFYP65</strain>
    </source>
</reference>
<dbReference type="AlphaFoldDB" id="A0A6N3GGB2"/>